<reference evidence="1 2" key="1">
    <citation type="submission" date="2020-08" db="EMBL/GenBank/DDBJ databases">
        <title>Sequencing the genomes of 1000 actinobacteria strains.</title>
        <authorList>
            <person name="Klenk H.-P."/>
        </authorList>
    </citation>
    <scope>NUCLEOTIDE SEQUENCE [LARGE SCALE GENOMIC DNA]</scope>
    <source>
        <strain evidence="1 2">DSM 11053</strain>
    </source>
</reference>
<evidence type="ECO:0000313" key="1">
    <source>
        <dbReference type="EMBL" id="MBB3325494.1"/>
    </source>
</evidence>
<dbReference type="Proteomes" id="UP000565572">
    <property type="component" value="Unassembled WGS sequence"/>
</dbReference>
<dbReference type="AlphaFoldDB" id="A0A7W5JSG0"/>
<protein>
    <recommendedName>
        <fullName evidence="3">Helix-turn-helix domain-containing protein</fullName>
    </recommendedName>
</protein>
<accession>A0A7W5JSG0</accession>
<keyword evidence="2" id="KW-1185">Reference proteome</keyword>
<dbReference type="EMBL" id="JACHZG010000001">
    <property type="protein sequence ID" value="MBB3325494.1"/>
    <property type="molecule type" value="Genomic_DNA"/>
</dbReference>
<organism evidence="1 2">
    <name type="scientific">Microlunatus antarcticus</name>
    <dbReference type="NCBI Taxonomy" id="53388"/>
    <lineage>
        <taxon>Bacteria</taxon>
        <taxon>Bacillati</taxon>
        <taxon>Actinomycetota</taxon>
        <taxon>Actinomycetes</taxon>
        <taxon>Propionibacteriales</taxon>
        <taxon>Propionibacteriaceae</taxon>
        <taxon>Microlunatus</taxon>
    </lineage>
</organism>
<evidence type="ECO:0000313" key="2">
    <source>
        <dbReference type="Proteomes" id="UP000565572"/>
    </source>
</evidence>
<comment type="caution">
    <text evidence="1">The sequence shown here is derived from an EMBL/GenBank/DDBJ whole genome shotgun (WGS) entry which is preliminary data.</text>
</comment>
<sequence length="75" mass="7998">MADTKARNLETGADAPMWLKAVELAARHACSVGTLANLRAKRQGVPFVHLPGVGIRYAMDDVLAWEAAAREPVAA</sequence>
<name>A0A7W5JSG0_9ACTN</name>
<gene>
    <name evidence="1" type="ORF">FHX39_000438</name>
</gene>
<proteinExistence type="predicted"/>
<evidence type="ECO:0008006" key="3">
    <source>
        <dbReference type="Google" id="ProtNLM"/>
    </source>
</evidence>
<dbReference type="RefSeq" id="WP_183336441.1">
    <property type="nucleotide sequence ID" value="NZ_JACHZG010000001.1"/>
</dbReference>